<proteinExistence type="predicted"/>
<evidence type="ECO:0000256" key="1">
    <source>
        <dbReference type="SAM" id="MobiDB-lite"/>
    </source>
</evidence>
<dbReference type="EMBL" id="JAZGUE010000003">
    <property type="protein sequence ID" value="KAL2268863.1"/>
    <property type="molecule type" value="Genomic_DNA"/>
</dbReference>
<keyword evidence="3" id="KW-1185">Reference proteome</keyword>
<evidence type="ECO:0000313" key="2">
    <source>
        <dbReference type="EMBL" id="KAL2268863.1"/>
    </source>
</evidence>
<feature type="compositionally biased region" description="Basic and acidic residues" evidence="1">
    <location>
        <begin position="53"/>
        <end position="79"/>
    </location>
</feature>
<name>A0ABR4DES3_9PEZI</name>
<comment type="caution">
    <text evidence="2">The sequence shown here is derived from an EMBL/GenBank/DDBJ whole genome shotgun (WGS) entry which is preliminary data.</text>
</comment>
<feature type="region of interest" description="Disordered" evidence="1">
    <location>
        <begin position="1"/>
        <end position="83"/>
    </location>
</feature>
<sequence>MKHAPSDADHGRRPPHPPTRPHANESGQNLENAFVSLLSVSGRDAGGRRRRRETAATERRRAEEEKKQQKPSCSEHDSPRSGYLCFEVADPRPVSIVHPVPVAVRCIRPQLGER</sequence>
<dbReference type="GeneID" id="98124761"/>
<accession>A0ABR4DES3</accession>
<gene>
    <name evidence="2" type="ORF">VTJ83DRAFT_3709</name>
</gene>
<evidence type="ECO:0000313" key="3">
    <source>
        <dbReference type="Proteomes" id="UP001600064"/>
    </source>
</evidence>
<dbReference type="Proteomes" id="UP001600064">
    <property type="component" value="Unassembled WGS sequence"/>
</dbReference>
<reference evidence="2 3" key="1">
    <citation type="journal article" date="2024" name="Commun. Biol.">
        <title>Comparative genomic analysis of thermophilic fungi reveals convergent evolutionary adaptations and gene losses.</title>
        <authorList>
            <person name="Steindorff A.S."/>
            <person name="Aguilar-Pontes M.V."/>
            <person name="Robinson A.J."/>
            <person name="Andreopoulos B."/>
            <person name="LaButti K."/>
            <person name="Kuo A."/>
            <person name="Mondo S."/>
            <person name="Riley R."/>
            <person name="Otillar R."/>
            <person name="Haridas S."/>
            <person name="Lipzen A."/>
            <person name="Grimwood J."/>
            <person name="Schmutz J."/>
            <person name="Clum A."/>
            <person name="Reid I.D."/>
            <person name="Moisan M.C."/>
            <person name="Butler G."/>
            <person name="Nguyen T.T.M."/>
            <person name="Dewar K."/>
            <person name="Conant G."/>
            <person name="Drula E."/>
            <person name="Henrissat B."/>
            <person name="Hansel C."/>
            <person name="Singer S."/>
            <person name="Hutchinson M.I."/>
            <person name="de Vries R.P."/>
            <person name="Natvig D.O."/>
            <person name="Powell A.J."/>
            <person name="Tsang A."/>
            <person name="Grigoriev I.V."/>
        </authorList>
    </citation>
    <scope>NUCLEOTIDE SEQUENCE [LARGE SCALE GENOMIC DNA]</scope>
    <source>
        <strain evidence="2 3">ATCC 22073</strain>
    </source>
</reference>
<feature type="compositionally biased region" description="Basic and acidic residues" evidence="1">
    <location>
        <begin position="1"/>
        <end position="12"/>
    </location>
</feature>
<dbReference type="RefSeq" id="XP_070867587.1">
    <property type="nucleotide sequence ID" value="XM_071010117.1"/>
</dbReference>
<organism evidence="2 3">
    <name type="scientific">Remersonia thermophila</name>
    <dbReference type="NCBI Taxonomy" id="72144"/>
    <lineage>
        <taxon>Eukaryota</taxon>
        <taxon>Fungi</taxon>
        <taxon>Dikarya</taxon>
        <taxon>Ascomycota</taxon>
        <taxon>Pezizomycotina</taxon>
        <taxon>Sordariomycetes</taxon>
        <taxon>Sordariomycetidae</taxon>
        <taxon>Sordariales</taxon>
        <taxon>Sordariales incertae sedis</taxon>
        <taxon>Remersonia</taxon>
    </lineage>
</organism>
<protein>
    <submittedName>
        <fullName evidence="2">Uncharacterized protein</fullName>
    </submittedName>
</protein>